<name>A0AA48P7S7_9VIRU</name>
<keyword evidence="1" id="KW-1133">Transmembrane helix</keyword>
<evidence type="ECO:0000256" key="1">
    <source>
        <dbReference type="SAM" id="Phobius"/>
    </source>
</evidence>
<accession>A0AA48P7S7</accession>
<keyword evidence="1" id="KW-0812">Transmembrane</keyword>
<evidence type="ECO:0000313" key="2">
    <source>
        <dbReference type="EMBL" id="DBA11577.1"/>
    </source>
</evidence>
<proteinExistence type="predicted"/>
<keyword evidence="1" id="KW-0472">Membrane</keyword>
<dbReference type="EMBL" id="BK063060">
    <property type="protein sequence ID" value="DBA11577.1"/>
    <property type="molecule type" value="Genomic_DNA"/>
</dbReference>
<protein>
    <submittedName>
        <fullName evidence="2">ORF37</fullName>
    </submittedName>
</protein>
<sequence length="449" mass="52287">MYEILIIVLFILIAYGQAINVQAEQNYNVTISCANGDLLLDNMTTTQKVFDIRKLISENLFVTCRLPTETEVYNMGEILALFHDNRCSKIMPTVAVNYLRLCNGNDQLYFLWSIKHFDEPIGIGESVCYNLMFFFYDADMYICTIHEQCNNSLCPELRELILEMRDHILNGVSHINVTDTLLNDEGTSLMASPHNMSFESHIFNYMPGLTLHGDINFTLYHMHEFPFRETPVNVTPPVLSENSVDRFRSQVKSYIRQFGGINLMIYEKLLDDKSTLIMCGFIINTQLIISSPVTEIMFKITSFDTFDNQNITNDINLYRLSEYDRWNVSNTSLPFDDSISHYDDPSFNNTNIVFLNIMQNYFHNKSMSIAECCFREICTNRIYLLKSIHENKMSTYNLHFRKILHENDTDHVLWVYINISVICIPFIVIFVCLIVLCAINLYNHHVIVY</sequence>
<organism evidence="2">
    <name type="scientific">Malaco herpesvirus 2</name>
    <dbReference type="NCBI Taxonomy" id="3031798"/>
    <lineage>
        <taxon>Viruses</taxon>
        <taxon>Duplodnaviria</taxon>
        <taxon>Heunggongvirae</taxon>
        <taxon>Peploviricota</taxon>
        <taxon>Herviviricetes</taxon>
        <taxon>Herpesvirales</taxon>
        <taxon>Malacoherpesviridae</taxon>
    </lineage>
</organism>
<reference evidence="2" key="1">
    <citation type="journal article" date="2023" name="Front. Mar. Sci.">
        <title>Tracing the invertebrate herpesviruses in the global sequence datasets.</title>
        <authorList>
            <person name="Rosani U."/>
            <person name="Gaia M."/>
            <person name="Delmont T.O."/>
            <person name="Krupovic M."/>
        </authorList>
    </citation>
    <scope>NUCLEOTIDE SEQUENCE</scope>
    <source>
        <strain evidence="2">MalacoHV2/Med/2018 153</strain>
    </source>
</reference>
<reference evidence="2" key="2">
    <citation type="submission" date="2023-01" db="EMBL/GenBank/DDBJ databases">
        <authorList>
            <person name="Rosani U."/>
            <person name="Delmont T.O."/>
            <person name="Gaia M."/>
            <person name="Krupovic M."/>
        </authorList>
    </citation>
    <scope>NUCLEOTIDE SEQUENCE</scope>
    <source>
        <strain evidence="2">MalacoHV2/Med/2018 153</strain>
    </source>
</reference>
<feature type="transmembrane region" description="Helical" evidence="1">
    <location>
        <begin position="413"/>
        <end position="442"/>
    </location>
</feature>